<organism evidence="1 2">
    <name type="scientific">Luteibacter sahnii</name>
    <dbReference type="NCBI Taxonomy" id="3021977"/>
    <lineage>
        <taxon>Bacteria</taxon>
        <taxon>Pseudomonadati</taxon>
        <taxon>Pseudomonadota</taxon>
        <taxon>Gammaproteobacteria</taxon>
        <taxon>Lysobacterales</taxon>
        <taxon>Rhodanobacteraceae</taxon>
        <taxon>Luteibacter</taxon>
    </lineage>
</organism>
<dbReference type="EMBL" id="JARJJS010000002">
    <property type="protein sequence ID" value="MDF4025609.1"/>
    <property type="molecule type" value="Genomic_DNA"/>
</dbReference>
<evidence type="ECO:0000313" key="1">
    <source>
        <dbReference type="EMBL" id="MDF4025609.1"/>
    </source>
</evidence>
<gene>
    <name evidence="1" type="ORF">P3W24_11600</name>
</gene>
<dbReference type="Proteomes" id="UP001528850">
    <property type="component" value="Unassembled WGS sequence"/>
</dbReference>
<accession>A0ABT6BBW0</accession>
<evidence type="ECO:0000313" key="2">
    <source>
        <dbReference type="Proteomes" id="UP001528850"/>
    </source>
</evidence>
<protein>
    <submittedName>
        <fullName evidence="1">Uncharacterized protein</fullName>
    </submittedName>
</protein>
<name>A0ABT6BBW0_9GAMM</name>
<sequence length="108" mass="11919">MLKTNFHDATLDAIELKILGSTTLILSVSFYVNEQSRARVPGVVTISNVTSMSSTIDFKRQEHHRSFGNIADWSPATRRGPTSFYLAGGMITVFGDVPEIQVIDTETN</sequence>
<keyword evidence="2" id="KW-1185">Reference proteome</keyword>
<comment type="caution">
    <text evidence="1">The sequence shown here is derived from an EMBL/GenBank/DDBJ whole genome shotgun (WGS) entry which is preliminary data.</text>
</comment>
<proteinExistence type="predicted"/>
<reference evidence="1 2" key="1">
    <citation type="journal article" date="2024" name="Curr. Microbiol.">
        <title>Luteibacter sahnii sp. nov., A Novel Yellow-Colored Xanthomonadin Pigment Producing Probiotic Bacterium from Healthy Rice Seed Microbiome.</title>
        <authorList>
            <person name="Jaiswal G."/>
            <person name="Rana R."/>
            <person name="Nayak P.K."/>
            <person name="Chouhan R."/>
            <person name="Gandhi S.G."/>
            <person name="Patel H.K."/>
            <person name="Patil P.B."/>
        </authorList>
    </citation>
    <scope>NUCLEOTIDE SEQUENCE [LARGE SCALE GENOMIC DNA]</scope>
    <source>
        <strain evidence="1 2">PPL201</strain>
    </source>
</reference>